<dbReference type="EMBL" id="CABPSA010000008">
    <property type="protein sequence ID" value="VVE44363.1"/>
    <property type="molecule type" value="Genomic_DNA"/>
</dbReference>
<dbReference type="Gene3D" id="3.30.2440.10">
    <property type="entry name" value="Secreted effector protein SifA"/>
    <property type="match status" value="1"/>
</dbReference>
<protein>
    <submittedName>
        <fullName evidence="1">Uncharacterized protein</fullName>
    </submittedName>
</protein>
<dbReference type="AlphaFoldDB" id="A0A5E4Y7C0"/>
<dbReference type="Proteomes" id="UP000343335">
    <property type="component" value="Unassembled WGS sequence"/>
</dbReference>
<sequence length="248" mass="27559">MASSTPSAPLSLPPTLSGHFACALSEETIQTCRDAESEKALMSAWGQVKDFFLGTHKEAAQRALFRLAHPKTMDEQVGAFAALLRYVAPEDMHRLQWHISSHEVIGFQVGDPVFSPAHDVVDYMKHTTWMDFEDSCHLLLSLRFDGHHVLTGGDHFGLPLYDLTNAPHCAMTVGRCQRQLSAMPTLLDALQIMRLHRDDEIPGLSARVRAAINALMIEINGTRIPVSSEIGRNAEQLCKLATTLKDRY</sequence>
<reference evidence="1 2" key="1">
    <citation type="submission" date="2019-08" db="EMBL/GenBank/DDBJ databases">
        <authorList>
            <person name="Peeters C."/>
        </authorList>
    </citation>
    <scope>NUCLEOTIDE SEQUENCE [LARGE SCALE GENOMIC DNA]</scope>
    <source>
        <strain evidence="1 2">LMG 31010</strain>
    </source>
</reference>
<accession>A0A5E4Y7C0</accession>
<organism evidence="1 2">
    <name type="scientific">Pandoraea commovens</name>
    <dbReference type="NCBI Taxonomy" id="2508289"/>
    <lineage>
        <taxon>Bacteria</taxon>
        <taxon>Pseudomonadati</taxon>
        <taxon>Pseudomonadota</taxon>
        <taxon>Betaproteobacteria</taxon>
        <taxon>Burkholderiales</taxon>
        <taxon>Burkholderiaceae</taxon>
        <taxon>Pandoraea</taxon>
    </lineage>
</organism>
<name>A0A5E4Y7C0_9BURK</name>
<proteinExistence type="predicted"/>
<gene>
    <name evidence="1" type="ORF">PCO31010_04334</name>
</gene>
<evidence type="ECO:0000313" key="2">
    <source>
        <dbReference type="Proteomes" id="UP000343335"/>
    </source>
</evidence>
<evidence type="ECO:0000313" key="1">
    <source>
        <dbReference type="EMBL" id="VVE44363.1"/>
    </source>
</evidence>